<dbReference type="EMBL" id="GL573263">
    <property type="protein sequence ID" value="ELR10621.1"/>
    <property type="molecule type" value="Genomic_DNA"/>
</dbReference>
<dbReference type="VEuPathDB" id="FungiDB:GMDG_04890"/>
<protein>
    <submittedName>
        <fullName evidence="2">Uncharacterized protein</fullName>
    </submittedName>
</protein>
<sequence>MTDRQRNTDNPIRLFFPSLSATRGDIVARALGRIRVSEGRGEAESDIYHHVSLNLGHVSLGHVSLGQSLSTRLSQSWTRLSRTSSQSWTRLSRIRLSRDGTYSSHHASHRRQVSERETHSSHDGTLTATSQSVPLCSAVMVSRKNGVGICEPR</sequence>
<dbReference type="InParanoid" id="L8GEQ7"/>
<organism evidence="2 3">
    <name type="scientific">Pseudogymnoascus destructans (strain ATCC MYA-4855 / 20631-21)</name>
    <name type="common">Bat white-nose syndrome fungus</name>
    <name type="synonym">Geomyces destructans</name>
    <dbReference type="NCBI Taxonomy" id="658429"/>
    <lineage>
        <taxon>Eukaryota</taxon>
        <taxon>Fungi</taxon>
        <taxon>Dikarya</taxon>
        <taxon>Ascomycota</taxon>
        <taxon>Pezizomycotina</taxon>
        <taxon>Leotiomycetes</taxon>
        <taxon>Thelebolales</taxon>
        <taxon>Thelebolaceae</taxon>
        <taxon>Pseudogymnoascus</taxon>
    </lineage>
</organism>
<dbReference type="HOGENOM" id="CLU_1714097_0_0_1"/>
<keyword evidence="3" id="KW-1185">Reference proteome</keyword>
<feature type="compositionally biased region" description="Basic and acidic residues" evidence="1">
    <location>
        <begin position="112"/>
        <end position="122"/>
    </location>
</feature>
<feature type="region of interest" description="Disordered" evidence="1">
    <location>
        <begin position="99"/>
        <end position="128"/>
    </location>
</feature>
<evidence type="ECO:0000256" key="1">
    <source>
        <dbReference type="SAM" id="MobiDB-lite"/>
    </source>
</evidence>
<reference evidence="3" key="1">
    <citation type="submission" date="2010-09" db="EMBL/GenBank/DDBJ databases">
        <title>The genome sequence of Geomyces destructans 20631-21.</title>
        <authorList>
            <consortium name="The Broad Institute Genome Sequencing Platform"/>
            <person name="Cuomo C.A."/>
            <person name="Blehert D.S."/>
            <person name="Lorch J.M."/>
            <person name="Young S.K."/>
            <person name="Zeng Q."/>
            <person name="Gargeya S."/>
            <person name="Fitzgerald M."/>
            <person name="Haas B."/>
            <person name="Abouelleil A."/>
            <person name="Alvarado L."/>
            <person name="Arachchi H.M."/>
            <person name="Berlin A."/>
            <person name="Brown A."/>
            <person name="Chapman S.B."/>
            <person name="Chen Z."/>
            <person name="Dunbar C."/>
            <person name="Freedman E."/>
            <person name="Gearin G."/>
            <person name="Gellesch M."/>
            <person name="Goldberg J."/>
            <person name="Griggs A."/>
            <person name="Gujja S."/>
            <person name="Heiman D."/>
            <person name="Howarth C."/>
            <person name="Larson L."/>
            <person name="Lui A."/>
            <person name="MacDonald P.J.P."/>
            <person name="Montmayeur A."/>
            <person name="Murphy C."/>
            <person name="Neiman D."/>
            <person name="Pearson M."/>
            <person name="Priest M."/>
            <person name="Roberts A."/>
            <person name="Saif S."/>
            <person name="Shea T."/>
            <person name="Shenoy N."/>
            <person name="Sisk P."/>
            <person name="Stolte C."/>
            <person name="Sykes S."/>
            <person name="Wortman J."/>
            <person name="Nusbaum C."/>
            <person name="Birren B."/>
        </authorList>
    </citation>
    <scope>NUCLEOTIDE SEQUENCE [LARGE SCALE GENOMIC DNA]</scope>
    <source>
        <strain evidence="3">ATCC MYA-4855 / 20631-21</strain>
    </source>
</reference>
<gene>
    <name evidence="2" type="ORF">GMDG_04890</name>
</gene>
<name>L8GEQ7_PSED2</name>
<evidence type="ECO:0000313" key="3">
    <source>
        <dbReference type="Proteomes" id="UP000011064"/>
    </source>
</evidence>
<dbReference type="Proteomes" id="UP000011064">
    <property type="component" value="Unassembled WGS sequence"/>
</dbReference>
<evidence type="ECO:0000313" key="2">
    <source>
        <dbReference type="EMBL" id="ELR10621.1"/>
    </source>
</evidence>
<proteinExistence type="predicted"/>
<dbReference type="AlphaFoldDB" id="L8GEQ7"/>
<accession>L8GEQ7</accession>